<accession>A0ACB0FE10</accession>
<proteinExistence type="predicted"/>
<evidence type="ECO:0000313" key="2">
    <source>
        <dbReference type="Proteomes" id="UP001162501"/>
    </source>
</evidence>
<organism evidence="1 2">
    <name type="scientific">Rangifer tarandus platyrhynchus</name>
    <name type="common">Svalbard reindeer</name>
    <dbReference type="NCBI Taxonomy" id="3082113"/>
    <lineage>
        <taxon>Eukaryota</taxon>
        <taxon>Metazoa</taxon>
        <taxon>Chordata</taxon>
        <taxon>Craniata</taxon>
        <taxon>Vertebrata</taxon>
        <taxon>Euteleostomi</taxon>
        <taxon>Mammalia</taxon>
        <taxon>Eutheria</taxon>
        <taxon>Laurasiatheria</taxon>
        <taxon>Artiodactyla</taxon>
        <taxon>Ruminantia</taxon>
        <taxon>Pecora</taxon>
        <taxon>Cervidae</taxon>
        <taxon>Odocoileinae</taxon>
        <taxon>Rangifer</taxon>
    </lineage>
</organism>
<evidence type="ECO:0000313" key="1">
    <source>
        <dbReference type="EMBL" id="CAI9711310.1"/>
    </source>
</evidence>
<reference evidence="1" key="1">
    <citation type="submission" date="2023-05" db="EMBL/GenBank/DDBJ databases">
        <authorList>
            <consortium name="ELIXIR-Norway"/>
        </authorList>
    </citation>
    <scope>NUCLEOTIDE SEQUENCE</scope>
</reference>
<dbReference type="Proteomes" id="UP001162501">
    <property type="component" value="Chromosome 6"/>
</dbReference>
<gene>
    <name evidence="1" type="ORF">MRATA1EN3_LOCUS22523</name>
</gene>
<protein>
    <submittedName>
        <fullName evidence="1">Uncharacterized protein</fullName>
    </submittedName>
</protein>
<name>A0ACB0FE10_RANTA</name>
<sequence>MREERKHVPTWRRAETGTPKSRASENKHIHNSGDCRGDQEAVIRTPEVKSPEWRVLSVPKAVSASLPPGAGRTFPQLPQKLTGSDNTPASRLAVEDTFPGTNCRLVTLTPCGATFVSPEV</sequence>
<dbReference type="EMBL" id="OX596090">
    <property type="protein sequence ID" value="CAI9711310.1"/>
    <property type="molecule type" value="Genomic_DNA"/>
</dbReference>